<proteinExistence type="predicted"/>
<name>Q6WHR1_BPKVM</name>
<dbReference type="Proteomes" id="UP000001785">
    <property type="component" value="Segment"/>
</dbReference>
<protein>
    <submittedName>
        <fullName evidence="1">Uncharacterized protein</fullName>
    </submittedName>
</protein>
<evidence type="ECO:0000313" key="1">
    <source>
        <dbReference type="EMBL" id="AAQ64312.1"/>
    </source>
</evidence>
<organism evidence="1 2">
    <name type="scientific">Vibrio phage KVP40 (isolate Vibrio parahaemolyticus/Japan/Matsuzaki/1991)</name>
    <name type="common">KVP40</name>
    <name type="synonym">Bacteriophage KVP40</name>
    <dbReference type="NCBI Taxonomy" id="75320"/>
    <lineage>
        <taxon>Viruses</taxon>
        <taxon>Duplodnaviria</taxon>
        <taxon>Heunggongvirae</taxon>
        <taxon>Uroviricota</taxon>
        <taxon>Caudoviricetes</taxon>
        <taxon>Pantevenvirales</taxon>
        <taxon>Straboviridae</taxon>
        <taxon>Schizotequatrovirus</taxon>
        <taxon>Schizotequatrovirus KVP40</taxon>
    </lineage>
</organism>
<dbReference type="EMBL" id="AY283928">
    <property type="protein sequence ID" value="AAQ64312.1"/>
    <property type="molecule type" value="Genomic_DNA"/>
</dbReference>
<evidence type="ECO:0000313" key="2">
    <source>
        <dbReference type="Proteomes" id="UP000001785"/>
    </source>
</evidence>
<organismHost>
    <name type="scientific">Vibrio parahaemolyticus</name>
    <dbReference type="NCBI Taxonomy" id="670"/>
</organismHost>
<reference evidence="1 2" key="1">
    <citation type="journal article" date="2003" name="J. Bacteriol.">
        <title>Complete genome sequence of the broad-host-range vibriophage KVP40: comparative genomics of a T4-related bacteriophage.</title>
        <authorList>
            <person name="Miller E."/>
            <person name="Heidelberg J."/>
            <person name="Eisen J."/>
            <person name="Nelson W."/>
            <person name="Durkin A."/>
            <person name="Ciecko A."/>
            <person name="Feldblyum T."/>
            <person name="White O."/>
            <person name="Paulsen I."/>
            <person name="Nierman W."/>
            <person name="Lee J."/>
            <person name="Szczypinski B."/>
            <person name="Fraser C."/>
        </authorList>
    </citation>
    <scope>NUCLEOTIDE SEQUENCE</scope>
    <source>
        <strain evidence="2">Isolate Vibrio parahaemolyticus/Japan/Matsuzaki /1991</strain>
    </source>
</reference>
<dbReference type="OrthoDB" id="18468at10239"/>
<dbReference type="RefSeq" id="NP_899489.1">
    <property type="nucleotide sequence ID" value="NC_005083.2"/>
</dbReference>
<sequence length="117" mass="14136">MMIKSVKALFSKRKWNVVGRSENLDLWTVTTRRPQVKCRLLLKEDQHGNRDYELDMLDDSPVNYNSSIRYCMIDQIIPREYIHKFLKGWSVDKINRIYGKTVFTIEKTPYESFKDWR</sequence>
<accession>Q6WHR1</accession>
<dbReference type="GeneID" id="2545933"/>
<dbReference type="KEGG" id="vg:2545933"/>
<gene>
    <name evidence="1" type="ORF">KVP40.0243</name>
</gene>
<keyword evidence="2" id="KW-1185">Reference proteome</keyword>